<keyword evidence="7" id="KW-1185">Reference proteome</keyword>
<dbReference type="PANTHER" id="PTHR43701">
    <property type="entry name" value="MEMBRANE TRANSPORTER PROTEIN MJ0441-RELATED"/>
    <property type="match status" value="1"/>
</dbReference>
<dbReference type="Pfam" id="PF01925">
    <property type="entry name" value="TauE"/>
    <property type="match status" value="1"/>
</dbReference>
<keyword evidence="4 5" id="KW-0472">Membrane</keyword>
<feature type="transmembrane region" description="Helical" evidence="5">
    <location>
        <begin position="98"/>
        <end position="128"/>
    </location>
</feature>
<gene>
    <name evidence="6" type="ORF">EHO59_17035</name>
</gene>
<feature type="transmembrane region" description="Helical" evidence="5">
    <location>
        <begin position="187"/>
        <end position="206"/>
    </location>
</feature>
<keyword evidence="5" id="KW-1003">Cell membrane</keyword>
<evidence type="ECO:0000256" key="4">
    <source>
        <dbReference type="ARBA" id="ARBA00023136"/>
    </source>
</evidence>
<feature type="transmembrane region" description="Helical" evidence="5">
    <location>
        <begin position="148"/>
        <end position="181"/>
    </location>
</feature>
<comment type="caution">
    <text evidence="6">The sequence shown here is derived from an EMBL/GenBank/DDBJ whole genome shotgun (WGS) entry which is preliminary data.</text>
</comment>
<dbReference type="PANTHER" id="PTHR43701:SF2">
    <property type="entry name" value="MEMBRANE TRANSPORTER PROTEIN YJNA-RELATED"/>
    <property type="match status" value="1"/>
</dbReference>
<dbReference type="GO" id="GO:0005886">
    <property type="term" value="C:plasma membrane"/>
    <property type="evidence" value="ECO:0007669"/>
    <property type="project" value="UniProtKB-SubCell"/>
</dbReference>
<dbReference type="OrthoDB" id="8559161at2"/>
<dbReference type="RefSeq" id="WP_135589642.1">
    <property type="nucleotide sequence ID" value="NZ_RQEP01000019.1"/>
</dbReference>
<dbReference type="EMBL" id="RQEP01000019">
    <property type="protein sequence ID" value="TGJ99550.1"/>
    <property type="molecule type" value="Genomic_DNA"/>
</dbReference>
<evidence type="ECO:0000256" key="5">
    <source>
        <dbReference type="RuleBase" id="RU363041"/>
    </source>
</evidence>
<sequence>MLILGYIASFVMGTLLGLIGAGGSILTVPILFYFFGQDATLATTNSLFVVGIAALAGALIKIRRGDTNIKIGILFIIPSFLGIYIARNLLLPSIPNTLIFPFGIILAKSLLIMTIFAIVMTFSSFAIIRSNDPKDTDSSKSNPMSYDFLTIGFKGLTVGMITGLVGAGGGFLIIPALVLLLKFSIKQAIGTSLAIVAANSLFGFAISFTPEQTKSCPLLLIISSLGIGGMFLGQTLSSKMNESYLKRGFGYFTLAIASLILFDQGFRLF</sequence>
<evidence type="ECO:0000256" key="1">
    <source>
        <dbReference type="ARBA" id="ARBA00004141"/>
    </source>
</evidence>
<feature type="transmembrane region" description="Helical" evidence="5">
    <location>
        <begin position="7"/>
        <end position="35"/>
    </location>
</feature>
<feature type="transmembrane region" description="Helical" evidence="5">
    <location>
        <begin position="248"/>
        <end position="266"/>
    </location>
</feature>
<organism evidence="6 7">
    <name type="scientific">Leptospira semungkisensis</name>
    <dbReference type="NCBI Taxonomy" id="2484985"/>
    <lineage>
        <taxon>Bacteria</taxon>
        <taxon>Pseudomonadati</taxon>
        <taxon>Spirochaetota</taxon>
        <taxon>Spirochaetia</taxon>
        <taxon>Leptospirales</taxon>
        <taxon>Leptospiraceae</taxon>
        <taxon>Leptospira</taxon>
    </lineage>
</organism>
<evidence type="ECO:0000313" key="6">
    <source>
        <dbReference type="EMBL" id="TGJ99550.1"/>
    </source>
</evidence>
<accession>A0A4R9FM97</accession>
<feature type="transmembrane region" description="Helical" evidence="5">
    <location>
        <begin position="67"/>
        <end position="86"/>
    </location>
</feature>
<comment type="subcellular location">
    <subcellularLocation>
        <location evidence="5">Cell membrane</location>
        <topology evidence="5">Multi-pass membrane protein</topology>
    </subcellularLocation>
    <subcellularLocation>
        <location evidence="1">Membrane</location>
        <topology evidence="1">Multi-pass membrane protein</topology>
    </subcellularLocation>
</comment>
<keyword evidence="3 5" id="KW-1133">Transmembrane helix</keyword>
<reference evidence="6" key="1">
    <citation type="journal article" date="2019" name="PLoS Negl. Trop. Dis.">
        <title>Revisiting the worldwide diversity of Leptospira species in the environment.</title>
        <authorList>
            <person name="Vincent A.T."/>
            <person name="Schiettekatte O."/>
            <person name="Bourhy P."/>
            <person name="Veyrier F.J."/>
            <person name="Picardeau M."/>
        </authorList>
    </citation>
    <scope>NUCLEOTIDE SEQUENCE [LARGE SCALE GENOMIC DNA]</scope>
    <source>
        <strain evidence="6">SSS9</strain>
    </source>
</reference>
<name>A0A4R9FM97_9LEPT</name>
<keyword evidence="2 5" id="KW-0812">Transmembrane</keyword>
<dbReference type="InterPro" id="IPR051598">
    <property type="entry name" value="TSUP/Inactive_protease-like"/>
</dbReference>
<evidence type="ECO:0000313" key="7">
    <source>
        <dbReference type="Proteomes" id="UP000297453"/>
    </source>
</evidence>
<dbReference type="InterPro" id="IPR002781">
    <property type="entry name" value="TM_pro_TauE-like"/>
</dbReference>
<proteinExistence type="inferred from homology"/>
<feature type="transmembrane region" description="Helical" evidence="5">
    <location>
        <begin position="218"/>
        <end position="236"/>
    </location>
</feature>
<dbReference type="AlphaFoldDB" id="A0A4R9FM97"/>
<protein>
    <recommendedName>
        <fullName evidence="5">Probable membrane transporter protein</fullName>
    </recommendedName>
</protein>
<comment type="similarity">
    <text evidence="5">Belongs to the 4-toluene sulfonate uptake permease (TSUP) (TC 2.A.102) family.</text>
</comment>
<evidence type="ECO:0000256" key="3">
    <source>
        <dbReference type="ARBA" id="ARBA00022989"/>
    </source>
</evidence>
<dbReference type="Proteomes" id="UP000297453">
    <property type="component" value="Unassembled WGS sequence"/>
</dbReference>
<feature type="transmembrane region" description="Helical" evidence="5">
    <location>
        <begin position="41"/>
        <end position="60"/>
    </location>
</feature>
<evidence type="ECO:0000256" key="2">
    <source>
        <dbReference type="ARBA" id="ARBA00022692"/>
    </source>
</evidence>